<organism evidence="2 3">
    <name type="scientific">Altererythrobacter litoralis</name>
    <dbReference type="NCBI Taxonomy" id="3113904"/>
    <lineage>
        <taxon>Bacteria</taxon>
        <taxon>Pseudomonadati</taxon>
        <taxon>Pseudomonadota</taxon>
        <taxon>Alphaproteobacteria</taxon>
        <taxon>Sphingomonadales</taxon>
        <taxon>Erythrobacteraceae</taxon>
        <taxon>Altererythrobacter</taxon>
    </lineage>
</organism>
<dbReference type="RefSeq" id="WP_354144128.1">
    <property type="nucleotide sequence ID" value="NZ_JAZDQV010000003.1"/>
</dbReference>
<evidence type="ECO:0000256" key="1">
    <source>
        <dbReference type="SAM" id="Phobius"/>
    </source>
</evidence>
<proteinExistence type="predicted"/>
<comment type="caution">
    <text evidence="2">The sequence shown here is derived from an EMBL/GenBank/DDBJ whole genome shotgun (WGS) entry which is preliminary data.</text>
</comment>
<evidence type="ECO:0000313" key="3">
    <source>
        <dbReference type="Proteomes" id="UP001343492"/>
    </source>
</evidence>
<evidence type="ECO:0008006" key="4">
    <source>
        <dbReference type="Google" id="ProtNLM"/>
    </source>
</evidence>
<feature type="transmembrane region" description="Helical" evidence="1">
    <location>
        <begin position="93"/>
        <end position="114"/>
    </location>
</feature>
<dbReference type="EMBL" id="JAZDQV010000003">
    <property type="protein sequence ID" value="MEE1877030.1"/>
    <property type="molecule type" value="Genomic_DNA"/>
</dbReference>
<feature type="transmembrane region" description="Helical" evidence="1">
    <location>
        <begin position="12"/>
        <end position="33"/>
    </location>
</feature>
<reference evidence="2 3" key="1">
    <citation type="submission" date="2024-01" db="EMBL/GenBank/DDBJ databases">
        <title>The genome sequence of Erythrobacteraceae sp. strain 1XM1-14.</title>
        <authorList>
            <person name="Liu Y."/>
        </authorList>
    </citation>
    <scope>NUCLEOTIDE SEQUENCE [LARGE SCALE GENOMIC DNA]</scope>
    <source>
        <strain evidence="2 3">1XM1-14</strain>
    </source>
</reference>
<feature type="transmembrane region" description="Helical" evidence="1">
    <location>
        <begin position="63"/>
        <end position="81"/>
    </location>
</feature>
<sequence>MSSYGDAGRGWRIFFWVAAAFNFLIGLAGMLMPESPLDGRIIGLLVFAFGLVYFIVASDPMRYGRVIWAGVLGKVGVVALLGPTEFGGDGSGLVGAVLAGDALFAFGFLVFLFTRADAAD</sequence>
<name>A0ABU7GE42_9SPHN</name>
<keyword evidence="1" id="KW-0472">Membrane</keyword>
<protein>
    <recommendedName>
        <fullName evidence="4">SPW repeat-containing protein</fullName>
    </recommendedName>
</protein>
<keyword evidence="3" id="KW-1185">Reference proteome</keyword>
<keyword evidence="1" id="KW-1133">Transmembrane helix</keyword>
<accession>A0ABU7GE42</accession>
<gene>
    <name evidence="2" type="ORF">VRS74_04950</name>
</gene>
<feature type="transmembrane region" description="Helical" evidence="1">
    <location>
        <begin position="39"/>
        <end position="56"/>
    </location>
</feature>
<keyword evidence="1" id="KW-0812">Transmembrane</keyword>
<dbReference type="Proteomes" id="UP001343492">
    <property type="component" value="Unassembled WGS sequence"/>
</dbReference>
<evidence type="ECO:0000313" key="2">
    <source>
        <dbReference type="EMBL" id="MEE1877030.1"/>
    </source>
</evidence>